<reference evidence="7 8" key="1">
    <citation type="journal article" date="2013" name="Curr. Biol.">
        <title>The Genome of the Foraminiferan Reticulomyxa filosa.</title>
        <authorList>
            <person name="Glockner G."/>
            <person name="Hulsmann N."/>
            <person name="Schleicher M."/>
            <person name="Noegel A.A."/>
            <person name="Eichinger L."/>
            <person name="Gallinger C."/>
            <person name="Pawlowski J."/>
            <person name="Sierra R."/>
            <person name="Euteneuer U."/>
            <person name="Pillet L."/>
            <person name="Moustafa A."/>
            <person name="Platzer M."/>
            <person name="Groth M."/>
            <person name="Szafranski K."/>
            <person name="Schliwa M."/>
        </authorList>
    </citation>
    <scope>NUCLEOTIDE SEQUENCE [LARGE SCALE GENOMIC DNA]</scope>
</reference>
<gene>
    <name evidence="7" type="ORF">RFI_18900</name>
</gene>
<dbReference type="GO" id="GO:0055075">
    <property type="term" value="P:potassium ion homeostasis"/>
    <property type="evidence" value="ECO:0007669"/>
    <property type="project" value="TreeGrafter"/>
</dbReference>
<dbReference type="InterPro" id="IPR004842">
    <property type="entry name" value="SLC12A_fam"/>
</dbReference>
<organism evidence="7 8">
    <name type="scientific">Reticulomyxa filosa</name>
    <dbReference type="NCBI Taxonomy" id="46433"/>
    <lineage>
        <taxon>Eukaryota</taxon>
        <taxon>Sar</taxon>
        <taxon>Rhizaria</taxon>
        <taxon>Retaria</taxon>
        <taxon>Foraminifera</taxon>
        <taxon>Monothalamids</taxon>
        <taxon>Reticulomyxidae</taxon>
        <taxon>Reticulomyxa</taxon>
    </lineage>
</organism>
<dbReference type="GO" id="GO:0015379">
    <property type="term" value="F:potassium:chloride symporter activity"/>
    <property type="evidence" value="ECO:0007669"/>
    <property type="project" value="TreeGrafter"/>
</dbReference>
<dbReference type="InterPro" id="IPR004841">
    <property type="entry name" value="AA-permease/SLC12A_dom"/>
</dbReference>
<evidence type="ECO:0000256" key="1">
    <source>
        <dbReference type="ARBA" id="ARBA00004141"/>
    </source>
</evidence>
<dbReference type="Proteomes" id="UP000023152">
    <property type="component" value="Unassembled WGS sequence"/>
</dbReference>
<dbReference type="OMA" id="RFEDHIL"/>
<feature type="transmembrane region" description="Helical" evidence="5">
    <location>
        <begin position="121"/>
        <end position="147"/>
    </location>
</feature>
<protein>
    <submittedName>
        <fullName evidence="7">Solute carrier family 12 (Sodium/potassium/chloride transporters), member 2</fullName>
    </submittedName>
</protein>
<dbReference type="AlphaFoldDB" id="X6MY42"/>
<dbReference type="GO" id="GO:0016020">
    <property type="term" value="C:membrane"/>
    <property type="evidence" value="ECO:0007669"/>
    <property type="project" value="UniProtKB-SubCell"/>
</dbReference>
<evidence type="ECO:0000256" key="3">
    <source>
        <dbReference type="ARBA" id="ARBA00022989"/>
    </source>
</evidence>
<evidence type="ECO:0000256" key="2">
    <source>
        <dbReference type="ARBA" id="ARBA00022692"/>
    </source>
</evidence>
<feature type="transmembrane region" description="Helical" evidence="5">
    <location>
        <begin position="193"/>
        <end position="214"/>
    </location>
</feature>
<dbReference type="GO" id="GO:0006884">
    <property type="term" value="P:cell volume homeostasis"/>
    <property type="evidence" value="ECO:0007669"/>
    <property type="project" value="TreeGrafter"/>
</dbReference>
<feature type="non-terminal residue" evidence="7">
    <location>
        <position position="1"/>
    </location>
</feature>
<feature type="domain" description="Amino acid permease/ SLC12A" evidence="6">
    <location>
        <begin position="55"/>
        <end position="241"/>
    </location>
</feature>
<dbReference type="PANTHER" id="PTHR11827">
    <property type="entry name" value="SOLUTE CARRIER FAMILY 12, CATION COTRANSPORTERS"/>
    <property type="match status" value="1"/>
</dbReference>
<dbReference type="Gene3D" id="1.20.1740.10">
    <property type="entry name" value="Amino acid/polyamine transporter I"/>
    <property type="match status" value="1"/>
</dbReference>
<evidence type="ECO:0000256" key="5">
    <source>
        <dbReference type="SAM" id="Phobius"/>
    </source>
</evidence>
<dbReference type="OrthoDB" id="2020542at2759"/>
<accession>X6MY42</accession>
<keyword evidence="8" id="KW-1185">Reference proteome</keyword>
<keyword evidence="2 5" id="KW-0812">Transmembrane</keyword>
<comment type="caution">
    <text evidence="7">The sequence shown here is derived from an EMBL/GenBank/DDBJ whole genome shotgun (WGS) entry which is preliminary data.</text>
</comment>
<evidence type="ECO:0000259" key="6">
    <source>
        <dbReference type="Pfam" id="PF00324"/>
    </source>
</evidence>
<keyword evidence="3 5" id="KW-1133">Transmembrane helix</keyword>
<proteinExistence type="predicted"/>
<comment type="subcellular location">
    <subcellularLocation>
        <location evidence="1">Membrane</location>
        <topology evidence="1">Multi-pass membrane protein</topology>
    </subcellularLocation>
</comment>
<dbReference type="EMBL" id="ASPP01015030">
    <property type="protein sequence ID" value="ETO18372.1"/>
    <property type="molecule type" value="Genomic_DNA"/>
</dbReference>
<feature type="transmembrane region" description="Helical" evidence="5">
    <location>
        <begin position="168"/>
        <end position="187"/>
    </location>
</feature>
<dbReference type="GO" id="GO:0055064">
    <property type="term" value="P:chloride ion homeostasis"/>
    <property type="evidence" value="ECO:0007669"/>
    <property type="project" value="TreeGrafter"/>
</dbReference>
<feature type="transmembrane region" description="Helical" evidence="5">
    <location>
        <begin position="80"/>
        <end position="101"/>
    </location>
</feature>
<dbReference type="Pfam" id="PF00324">
    <property type="entry name" value="AA_permease"/>
    <property type="match status" value="1"/>
</dbReference>
<evidence type="ECO:0000313" key="7">
    <source>
        <dbReference type="EMBL" id="ETO18372.1"/>
    </source>
</evidence>
<dbReference type="GO" id="GO:1990573">
    <property type="term" value="P:potassium ion import across plasma membrane"/>
    <property type="evidence" value="ECO:0007669"/>
    <property type="project" value="TreeGrafter"/>
</dbReference>
<evidence type="ECO:0000313" key="8">
    <source>
        <dbReference type="Proteomes" id="UP000023152"/>
    </source>
</evidence>
<feature type="transmembrane region" description="Helical" evidence="5">
    <location>
        <begin position="52"/>
        <end position="73"/>
    </location>
</feature>
<sequence length="261" mass="29201">PPPFFFFFFFKKKKILKNIGLCIIYTQKKKKKKEKKEKEKAAPKKYGTWDGVFVNVLISILGVIMFLRLAFVVGETGLPYFILILCLSTLVTCLTSLSLSAICSNGLQKGGGAYYMVSRTIGPHIGTAIGLLLSIGMSVAIASYIIGFAETMQVNIGVVTIRLLVVNIRLYGVILAIITLVWTLLGVEWFMQLQYWLIVVLLVSIASFVIGCFLPHHDEKGQLIGVKGWSNGNFIENMKPHYNVDGGIKYDFWQALALFFR</sequence>
<evidence type="ECO:0000256" key="4">
    <source>
        <dbReference type="ARBA" id="ARBA00023136"/>
    </source>
</evidence>
<dbReference type="PANTHER" id="PTHR11827:SF72">
    <property type="entry name" value="GH08340P"/>
    <property type="match status" value="1"/>
</dbReference>
<name>X6MY42_RETFI</name>
<keyword evidence="4 5" id="KW-0472">Membrane</keyword>